<dbReference type="STRING" id="282301.A0A267F5F3"/>
<feature type="compositionally biased region" description="Low complexity" evidence="1">
    <location>
        <begin position="159"/>
        <end position="177"/>
    </location>
</feature>
<evidence type="ECO:0000259" key="2">
    <source>
        <dbReference type="PROSITE" id="PS50011"/>
    </source>
</evidence>
<dbReference type="InterPro" id="IPR050588">
    <property type="entry name" value="WNK_Ser-Thr_kinase"/>
</dbReference>
<organism evidence="3 4">
    <name type="scientific">Macrostomum lignano</name>
    <dbReference type="NCBI Taxonomy" id="282301"/>
    <lineage>
        <taxon>Eukaryota</taxon>
        <taxon>Metazoa</taxon>
        <taxon>Spiralia</taxon>
        <taxon>Lophotrochozoa</taxon>
        <taxon>Platyhelminthes</taxon>
        <taxon>Rhabditophora</taxon>
        <taxon>Macrostomorpha</taxon>
        <taxon>Macrostomida</taxon>
        <taxon>Macrostomidae</taxon>
        <taxon>Macrostomum</taxon>
    </lineage>
</organism>
<feature type="region of interest" description="Disordered" evidence="1">
    <location>
        <begin position="1"/>
        <end position="114"/>
    </location>
</feature>
<dbReference type="InterPro" id="IPR008271">
    <property type="entry name" value="Ser/Thr_kinase_AS"/>
</dbReference>
<dbReference type="PROSITE" id="PS50011">
    <property type="entry name" value="PROTEIN_KINASE_DOM"/>
    <property type="match status" value="1"/>
</dbReference>
<name>A0A267F5F3_9PLAT</name>
<feature type="compositionally biased region" description="Pro residues" evidence="1">
    <location>
        <begin position="81"/>
        <end position="98"/>
    </location>
</feature>
<dbReference type="Pfam" id="PF00069">
    <property type="entry name" value="Pkinase"/>
    <property type="match status" value="1"/>
</dbReference>
<dbReference type="PROSITE" id="PS00108">
    <property type="entry name" value="PROTEIN_KINASE_ST"/>
    <property type="match status" value="1"/>
</dbReference>
<feature type="region of interest" description="Disordered" evidence="1">
    <location>
        <begin position="305"/>
        <end position="368"/>
    </location>
</feature>
<dbReference type="InterPro" id="IPR011009">
    <property type="entry name" value="Kinase-like_dom_sf"/>
</dbReference>
<dbReference type="SMART" id="SM00220">
    <property type="entry name" value="S_TKc"/>
    <property type="match status" value="1"/>
</dbReference>
<feature type="region of interest" description="Disordered" evidence="1">
    <location>
        <begin position="150"/>
        <end position="203"/>
    </location>
</feature>
<comment type="caution">
    <text evidence="3">The sequence shown here is derived from an EMBL/GenBank/DDBJ whole genome shotgun (WGS) entry which is preliminary data.</text>
</comment>
<accession>A0A267F5F3</accession>
<dbReference type="Gene3D" id="3.30.200.20">
    <property type="entry name" value="Phosphorylase Kinase, domain 1"/>
    <property type="match status" value="1"/>
</dbReference>
<proteinExistence type="predicted"/>
<dbReference type="AlphaFoldDB" id="A0A267F5F3"/>
<feature type="region of interest" description="Disordered" evidence="1">
    <location>
        <begin position="875"/>
        <end position="914"/>
    </location>
</feature>
<feature type="compositionally biased region" description="Basic and acidic residues" evidence="1">
    <location>
        <begin position="351"/>
        <end position="368"/>
    </location>
</feature>
<dbReference type="InterPro" id="IPR000719">
    <property type="entry name" value="Prot_kinase_dom"/>
</dbReference>
<evidence type="ECO:0000313" key="3">
    <source>
        <dbReference type="EMBL" id="PAA69005.1"/>
    </source>
</evidence>
<sequence length="1214" mass="130979">LQSSCKMAHGADSPPSRPLGLTSASSTSAALPSPQPPYLTSTPPLLLAPAASADSNGWCRSATEPPCNTPAVTPTSAIVRLPPPPPPAPPPPPLPPPGRSALRSSIGGGPRVLRKRVTIRETLLDDSASGSNSGSYSACRLVEIRRLSLTEPQPAHRMAPPGSSGADAADSAASSSSKEAPPRLMVDSKDDNDGDPTTSTAVPTTGVVVVVAPQADESCPELPAAPSVSPAGVAEPPVLVVNGDISLATTAMPTLPPPAAAAAAAIRTFASASTSPSPSSPAVSATTISVGSIVGAVVASSSEEASSTAAAQSQVQQQPQQQQQPPSPHVKLSRQSSTNSSQQQQSHHSRSREEKQKERQRRREAQMWRRHQMELQLKQRGIAVSPCGRWIKHNLKCGEGAYKRVYRGYDREQGRPIAWCELKYQVGKDKPAERDQVRKEVEMMIKCEHPNIVRYYDLLDCYFELDENGERGEKVKATVIVTEFMSEGTLKEKMKTFYNEQTREAVVEFSVFQSWMQQILEGLRHMHHKMNPPVIHRDLKPENVFIADGENPDEYYNIKIGDFGLATAKTQSRKTMLGTLGYMAPEMLQERYDEKVDIFAFGLLMVELVTNCVPYQECQNFMDVWQRIASTTPPQVLNRLENPEIRDIFFTCTHPLPDFRPTSEELLSLQIFNLKPIPVQVQLVRLSQTVRWQDEDTVSPTQPTVAAAQQQISGTSSTARHRALSADVEYVGDPGRYYHVADFRLVVNDRALQQQMRILPGVGFEFQLDCFIDEDLENVVNSFADLAESDAPGLSADQLRRLRQKVVNSVRNQLLYYRKKVLAGIWNYFMDLIRDSEPEKDSELDTCIVRLGLQARRWAEAKRRVIKERDDYNGRWEEEAGGGGSGGQGQASPVTAPSSAAVSRQVSQVDSQPQQQQQLADCLCEQPLNESPKAPADQNFGYFGVPGSPGYQPQVESLPAAMSASMSAIMNGQHHGNGLQYDFLASNSFISSSSVNATVTATVTSSLVAPVSADLPSSPLLLSLDAGEAALSAPVSPAVRCRKESSGANQQQQQRRRAESPAPPTTPTAAHPLSQQRLMQHWTTMSSGSAQLLLPGLPPQPLPGLEAGRCLLLCPSASGTQAPATTVTCLAFDGGPQMRLEDVLAVLSAVQASASAATATNGADCGDVQRVETDQGAPGTPTGLGARRGSGCATHVGRFTVLPIAESADSAQQS</sequence>
<dbReference type="EMBL" id="NIVC01001357">
    <property type="protein sequence ID" value="PAA69005.1"/>
    <property type="molecule type" value="Genomic_DNA"/>
</dbReference>
<dbReference type="Proteomes" id="UP000215902">
    <property type="component" value="Unassembled WGS sequence"/>
</dbReference>
<feature type="region of interest" description="Disordered" evidence="1">
    <location>
        <begin position="1037"/>
        <end position="1070"/>
    </location>
</feature>
<feature type="compositionally biased region" description="Low complexity" evidence="1">
    <location>
        <begin position="890"/>
        <end position="914"/>
    </location>
</feature>
<feature type="non-terminal residue" evidence="3">
    <location>
        <position position="1"/>
    </location>
</feature>
<protein>
    <recommendedName>
        <fullName evidence="2">Protein kinase domain-containing protein</fullName>
    </recommendedName>
</protein>
<dbReference type="Gene3D" id="1.10.510.10">
    <property type="entry name" value="Transferase(Phosphotransferase) domain 1"/>
    <property type="match status" value="1"/>
</dbReference>
<dbReference type="SUPFAM" id="SSF56112">
    <property type="entry name" value="Protein kinase-like (PK-like)"/>
    <property type="match status" value="1"/>
</dbReference>
<feature type="compositionally biased region" description="Low complexity" evidence="1">
    <location>
        <begin position="18"/>
        <end position="55"/>
    </location>
</feature>
<gene>
    <name evidence="3" type="ORF">BOX15_Mlig001323g3</name>
</gene>
<dbReference type="PANTHER" id="PTHR13902">
    <property type="entry name" value="SERINE/THREONINE-PROTEIN KINASE WNK WITH NO LYSINE -RELATED"/>
    <property type="match status" value="1"/>
</dbReference>
<reference evidence="3 4" key="1">
    <citation type="submission" date="2017-06" db="EMBL/GenBank/DDBJ databases">
        <title>A platform for efficient transgenesis in Macrostomum lignano, a flatworm model organism for stem cell research.</title>
        <authorList>
            <person name="Berezikov E."/>
        </authorList>
    </citation>
    <scope>NUCLEOTIDE SEQUENCE [LARGE SCALE GENOMIC DNA]</scope>
    <source>
        <strain evidence="3">DV1</strain>
        <tissue evidence="3">Whole organism</tissue>
    </source>
</reference>
<feature type="compositionally biased region" description="Low complexity" evidence="1">
    <location>
        <begin position="333"/>
        <end position="346"/>
    </location>
</feature>
<evidence type="ECO:0000313" key="4">
    <source>
        <dbReference type="Proteomes" id="UP000215902"/>
    </source>
</evidence>
<feature type="domain" description="Protein kinase" evidence="2">
    <location>
        <begin position="391"/>
        <end position="672"/>
    </location>
</feature>
<evidence type="ECO:0000256" key="1">
    <source>
        <dbReference type="SAM" id="MobiDB-lite"/>
    </source>
</evidence>
<dbReference type="OrthoDB" id="4062651at2759"/>
<dbReference type="GO" id="GO:0004672">
    <property type="term" value="F:protein kinase activity"/>
    <property type="evidence" value="ECO:0007669"/>
    <property type="project" value="InterPro"/>
</dbReference>
<feature type="compositionally biased region" description="Low complexity" evidence="1">
    <location>
        <begin position="305"/>
        <end position="324"/>
    </location>
</feature>
<dbReference type="GO" id="GO:0005524">
    <property type="term" value="F:ATP binding"/>
    <property type="evidence" value="ECO:0007669"/>
    <property type="project" value="InterPro"/>
</dbReference>
<keyword evidence="4" id="KW-1185">Reference proteome</keyword>